<sequence length="212" mass="24172">MAVVDANYRFIYSNVGVQGRVSDAGLFAESDLRAALDERKLNLPPDEALPNTNIILPYAFVGDEAYPLRNDPLKPYPHRRLQPEQRIFNYRLSRARRVVENAFGILANRLRVFRTTICLDPDKAVTVTLAALCLHNFLRHKQSDAYLPPGLTDWEDENHHLHDGAWRQERTLQSVNIGGGKNPTIAAKEQRDCLKDYFVSPSGCLPWQDQYV</sequence>
<comment type="cofactor">
    <cofactor evidence="1">
        <name>a divalent metal cation</name>
        <dbReference type="ChEBI" id="CHEBI:60240"/>
    </cofactor>
</comment>
<accession>A0ABR3LDQ1</accession>
<evidence type="ECO:0000256" key="1">
    <source>
        <dbReference type="ARBA" id="ARBA00001968"/>
    </source>
</evidence>
<proteinExistence type="predicted"/>
<organism evidence="4 5">
    <name type="scientific">Cirrhinus molitorella</name>
    <name type="common">mud carp</name>
    <dbReference type="NCBI Taxonomy" id="172907"/>
    <lineage>
        <taxon>Eukaryota</taxon>
        <taxon>Metazoa</taxon>
        <taxon>Chordata</taxon>
        <taxon>Craniata</taxon>
        <taxon>Vertebrata</taxon>
        <taxon>Euteleostomi</taxon>
        <taxon>Actinopterygii</taxon>
        <taxon>Neopterygii</taxon>
        <taxon>Teleostei</taxon>
        <taxon>Ostariophysi</taxon>
        <taxon>Cypriniformes</taxon>
        <taxon>Cyprinidae</taxon>
        <taxon>Labeoninae</taxon>
        <taxon>Labeonini</taxon>
        <taxon>Cirrhinus</taxon>
    </lineage>
</organism>
<keyword evidence="2" id="KW-0479">Metal-binding</keyword>
<evidence type="ECO:0000313" key="5">
    <source>
        <dbReference type="Proteomes" id="UP001558613"/>
    </source>
</evidence>
<evidence type="ECO:0000256" key="2">
    <source>
        <dbReference type="ARBA" id="ARBA00022723"/>
    </source>
</evidence>
<evidence type="ECO:0000259" key="3">
    <source>
        <dbReference type="Pfam" id="PF13359"/>
    </source>
</evidence>
<name>A0ABR3LDQ1_9TELE</name>
<keyword evidence="5" id="KW-1185">Reference proteome</keyword>
<dbReference type="Proteomes" id="UP001558613">
    <property type="component" value="Unassembled WGS sequence"/>
</dbReference>
<reference evidence="4 5" key="1">
    <citation type="submission" date="2023-09" db="EMBL/GenBank/DDBJ databases">
        <authorList>
            <person name="Wang M."/>
        </authorList>
    </citation>
    <scope>NUCLEOTIDE SEQUENCE [LARGE SCALE GENOMIC DNA]</scope>
    <source>
        <strain evidence="4">GT-2023</strain>
        <tissue evidence="4">Liver</tissue>
    </source>
</reference>
<gene>
    <name evidence="4" type="ORF">QQF64_018739</name>
</gene>
<comment type="caution">
    <text evidence="4">The sequence shown here is derived from an EMBL/GenBank/DDBJ whole genome shotgun (WGS) entry which is preliminary data.</text>
</comment>
<protein>
    <recommendedName>
        <fullName evidence="3">DDE Tnp4 domain-containing protein</fullName>
    </recommendedName>
</protein>
<evidence type="ECO:0000313" key="4">
    <source>
        <dbReference type="EMBL" id="KAL1250943.1"/>
    </source>
</evidence>
<dbReference type="InterPro" id="IPR027806">
    <property type="entry name" value="HARBI1_dom"/>
</dbReference>
<dbReference type="EMBL" id="JAYMGO010000022">
    <property type="protein sequence ID" value="KAL1250943.1"/>
    <property type="molecule type" value="Genomic_DNA"/>
</dbReference>
<dbReference type="Pfam" id="PF13359">
    <property type="entry name" value="DDE_Tnp_4"/>
    <property type="match status" value="1"/>
</dbReference>
<feature type="domain" description="DDE Tnp4" evidence="3">
    <location>
        <begin position="2"/>
        <end position="136"/>
    </location>
</feature>